<proteinExistence type="inferred from homology"/>
<keyword evidence="4" id="KW-0808">Transferase</keyword>
<dbReference type="SUPFAM" id="SSF53756">
    <property type="entry name" value="UDP-Glycosyltransferase/glycogen phosphorylase"/>
    <property type="match status" value="1"/>
</dbReference>
<feature type="domain" description="Diacylglycerol glucosyltransferase N-terminal" evidence="6">
    <location>
        <begin position="16"/>
        <end position="180"/>
    </location>
</feature>
<keyword evidence="3" id="KW-0328">Glycosyltransferase</keyword>
<evidence type="ECO:0000259" key="5">
    <source>
        <dbReference type="Pfam" id="PF04101"/>
    </source>
</evidence>
<sequence length="372" mass="39026">MEAKALIITASIGSGHTRAAEAVRSALLGGRHVSQATVADFLDDRDTASRVIKDAYLKMLGVFPNAYDHLYRWSQSPVPGANLGSLTALLMRNKLLRLLEEHRPGIVVFTHPFPCCAAASLRGSRQLQLPTAAVLTDFAVHRLWVHREIDRYFVASREMKASLAALGINGERIYATGIPVAAGFATQPPRRGTGEEPSILVMGGGLGLGAVEEAVTNLAAVGGPLSITVVAGGNDALRRRITAVAEQSPHNIAVLGFTDRVHELMAGATLLITKPGALTCSEALATGTPLLLYGSLPGQEEENAAYLVRQGVAVKADDAASLSLSVTRMLAKPELLAGMRSRALVLGRPNAAAEIAATIGGCLIARRANPAG</sequence>
<evidence type="ECO:0000313" key="8">
    <source>
        <dbReference type="Proteomes" id="UP001254848"/>
    </source>
</evidence>
<dbReference type="Proteomes" id="UP001254848">
    <property type="component" value="Unassembled WGS sequence"/>
</dbReference>
<evidence type="ECO:0000256" key="3">
    <source>
        <dbReference type="ARBA" id="ARBA00022676"/>
    </source>
</evidence>
<reference evidence="7 8" key="1">
    <citation type="submission" date="2023-07" db="EMBL/GenBank/DDBJ databases">
        <title>The novel representative of Negativicutes class, Anaeroselena agilis gen. nov. sp. nov.</title>
        <authorList>
            <person name="Prokofeva M.I."/>
            <person name="Elcheninov A.G."/>
            <person name="Klyukina A."/>
            <person name="Kublanov I.V."/>
            <person name="Frolov E.N."/>
            <person name="Podosokorskaya O.A."/>
        </authorList>
    </citation>
    <scope>NUCLEOTIDE SEQUENCE [LARGE SCALE GENOMIC DNA]</scope>
    <source>
        <strain evidence="7 8">4137-cl</strain>
    </source>
</reference>
<comment type="similarity">
    <text evidence="2">Belongs to the glycosyltransferase 28 family.</text>
</comment>
<feature type="domain" description="Glycosyl transferase family 28 C-terminal" evidence="5">
    <location>
        <begin position="199"/>
        <end position="343"/>
    </location>
</feature>
<gene>
    <name evidence="7" type="ORF">Q4T40_12935</name>
</gene>
<dbReference type="InterPro" id="IPR050519">
    <property type="entry name" value="Glycosyltransf_28_UgtP"/>
</dbReference>
<protein>
    <submittedName>
        <fullName evidence="7">Glycosyltransferase</fullName>
    </submittedName>
</protein>
<dbReference type="PANTHER" id="PTHR43025:SF3">
    <property type="entry name" value="MONOGALACTOSYLDIACYLGLYCEROL SYNTHASE 1, CHLOROPLASTIC"/>
    <property type="match status" value="1"/>
</dbReference>
<evidence type="ECO:0000259" key="6">
    <source>
        <dbReference type="Pfam" id="PF06925"/>
    </source>
</evidence>
<accession>A0ABU3NZD1</accession>
<comment type="caution">
    <text evidence="7">The sequence shown here is derived from an EMBL/GenBank/DDBJ whole genome shotgun (WGS) entry which is preliminary data.</text>
</comment>
<dbReference type="InterPro" id="IPR009695">
    <property type="entry name" value="Diacylglyc_glucosyltr_N"/>
</dbReference>
<keyword evidence="8" id="KW-1185">Reference proteome</keyword>
<organism evidence="7 8">
    <name type="scientific">Anaeroselena agilis</name>
    <dbReference type="NCBI Taxonomy" id="3063788"/>
    <lineage>
        <taxon>Bacteria</taxon>
        <taxon>Bacillati</taxon>
        <taxon>Bacillota</taxon>
        <taxon>Negativicutes</taxon>
        <taxon>Acetonemataceae</taxon>
        <taxon>Anaeroselena</taxon>
    </lineage>
</organism>
<evidence type="ECO:0000256" key="2">
    <source>
        <dbReference type="ARBA" id="ARBA00006962"/>
    </source>
</evidence>
<dbReference type="RefSeq" id="WP_413780640.1">
    <property type="nucleotide sequence ID" value="NZ_JAUOZS010000001.1"/>
</dbReference>
<dbReference type="PANTHER" id="PTHR43025">
    <property type="entry name" value="MONOGALACTOSYLDIACYLGLYCEROL SYNTHASE"/>
    <property type="match status" value="1"/>
</dbReference>
<evidence type="ECO:0000256" key="1">
    <source>
        <dbReference type="ARBA" id="ARBA00004370"/>
    </source>
</evidence>
<dbReference type="InterPro" id="IPR007235">
    <property type="entry name" value="Glyco_trans_28_C"/>
</dbReference>
<name>A0ABU3NZD1_9FIRM</name>
<evidence type="ECO:0000313" key="7">
    <source>
        <dbReference type="EMBL" id="MDT8902154.1"/>
    </source>
</evidence>
<dbReference type="Gene3D" id="3.40.50.2000">
    <property type="entry name" value="Glycogen Phosphorylase B"/>
    <property type="match status" value="1"/>
</dbReference>
<evidence type="ECO:0000256" key="4">
    <source>
        <dbReference type="ARBA" id="ARBA00022679"/>
    </source>
</evidence>
<comment type="subcellular location">
    <subcellularLocation>
        <location evidence="1">Membrane</location>
    </subcellularLocation>
</comment>
<dbReference type="Pfam" id="PF06925">
    <property type="entry name" value="MGDG_synth"/>
    <property type="match status" value="1"/>
</dbReference>
<dbReference type="EMBL" id="JAUOZS010000001">
    <property type="protein sequence ID" value="MDT8902154.1"/>
    <property type="molecule type" value="Genomic_DNA"/>
</dbReference>
<dbReference type="Pfam" id="PF04101">
    <property type="entry name" value="Glyco_tran_28_C"/>
    <property type="match status" value="1"/>
</dbReference>